<accession>A0ABY7VZW5</accession>
<dbReference type="Proteomes" id="UP001214250">
    <property type="component" value="Chromosome 2"/>
</dbReference>
<keyword evidence="3 5" id="KW-0067">ATP-binding</keyword>
<gene>
    <name evidence="5" type="ORF">PQO03_12930</name>
</gene>
<evidence type="ECO:0000256" key="3">
    <source>
        <dbReference type="ARBA" id="ARBA00022840"/>
    </source>
</evidence>
<keyword evidence="2" id="KW-0547">Nucleotide-binding</keyword>
<dbReference type="InterPro" id="IPR003593">
    <property type="entry name" value="AAA+_ATPase"/>
</dbReference>
<dbReference type="RefSeq" id="WP_274153609.1">
    <property type="nucleotide sequence ID" value="NZ_CP117812.1"/>
</dbReference>
<dbReference type="PROSITE" id="PS50893">
    <property type="entry name" value="ABC_TRANSPORTER_2"/>
    <property type="match status" value="2"/>
</dbReference>
<evidence type="ECO:0000259" key="4">
    <source>
        <dbReference type="PROSITE" id="PS50893"/>
    </source>
</evidence>
<evidence type="ECO:0000313" key="6">
    <source>
        <dbReference type="Proteomes" id="UP001214250"/>
    </source>
</evidence>
<proteinExistence type="predicted"/>
<reference evidence="5 6" key="1">
    <citation type="submission" date="2023-02" db="EMBL/GenBank/DDBJ databases">
        <title>Genome sequence of Lentisphaera profundi SAORIC-696.</title>
        <authorList>
            <person name="Kim e."/>
            <person name="Cho J.-C."/>
            <person name="Choi A."/>
            <person name="Kang I."/>
        </authorList>
    </citation>
    <scope>NUCLEOTIDE SEQUENCE [LARGE SCALE GENOMIC DNA]</scope>
    <source>
        <strain evidence="5 6">SAORIC-696</strain>
    </source>
</reference>
<sequence length="487" mass="54817">MISIKKSLITLQNAQLYINQKLLLDKFSWEIKTQENWTIIGPNGAGKSLLAGLLTQRYNCPHIHFSLAPSQIQEVSFAVVQESLDYEAWNDDSEFLEGGVDKGRSVHEFICEDTYSLDAQVIEKFKLDNFLNTGIKFISNGEMRKAHILRALVRKPQILILDGIYEGLDQDSKKQITELIEELAQSCQIITCVQDSEQIPKNCTHLLCLDKCKIIAAGPRARVQQSREFERLFKSPPAIPSSLPSSYAAPKHIEKSSEIIQMKDLSVVYGDKTVINKLTWSVKAGDHWCISGPNGAGKTTLLSLISADNPQGYGKDFHLFGRKRGSGESIWDIKKRIGIVTTELQLEYHQNIFALDVVVSGFFDSIGLYREADASHLQIAQDWMQTLGIGDLAKISFENLSYGERRIVLLARAMVKSPNILILDEPCQGLDKRNRMALLNTVDFLATNTDMTILYVSHKPEVQVNFIKSHLEFIPEDNKPCSFSIRP</sequence>
<dbReference type="SMART" id="SM00382">
    <property type="entry name" value="AAA"/>
    <property type="match status" value="2"/>
</dbReference>
<dbReference type="EMBL" id="CP117812">
    <property type="protein sequence ID" value="WDE98740.1"/>
    <property type="molecule type" value="Genomic_DNA"/>
</dbReference>
<protein>
    <submittedName>
        <fullName evidence="5">ATP-binding cassette domain-containing protein</fullName>
    </submittedName>
</protein>
<organism evidence="5 6">
    <name type="scientific">Lentisphaera profundi</name>
    <dbReference type="NCBI Taxonomy" id="1658616"/>
    <lineage>
        <taxon>Bacteria</taxon>
        <taxon>Pseudomonadati</taxon>
        <taxon>Lentisphaerota</taxon>
        <taxon>Lentisphaeria</taxon>
        <taxon>Lentisphaerales</taxon>
        <taxon>Lentisphaeraceae</taxon>
        <taxon>Lentisphaera</taxon>
    </lineage>
</organism>
<keyword evidence="6" id="KW-1185">Reference proteome</keyword>
<evidence type="ECO:0000256" key="2">
    <source>
        <dbReference type="ARBA" id="ARBA00022741"/>
    </source>
</evidence>
<dbReference type="SUPFAM" id="SSF52540">
    <property type="entry name" value="P-loop containing nucleoside triphosphate hydrolases"/>
    <property type="match status" value="2"/>
</dbReference>
<keyword evidence="1" id="KW-0813">Transport</keyword>
<feature type="domain" description="ABC transporter" evidence="4">
    <location>
        <begin position="260"/>
        <end position="485"/>
    </location>
</feature>
<feature type="domain" description="ABC transporter" evidence="4">
    <location>
        <begin position="9"/>
        <end position="236"/>
    </location>
</feature>
<dbReference type="GO" id="GO:0005524">
    <property type="term" value="F:ATP binding"/>
    <property type="evidence" value="ECO:0007669"/>
    <property type="project" value="UniProtKB-KW"/>
</dbReference>
<name>A0ABY7VZW5_9BACT</name>
<dbReference type="InterPro" id="IPR003439">
    <property type="entry name" value="ABC_transporter-like_ATP-bd"/>
</dbReference>
<dbReference type="InterPro" id="IPR050153">
    <property type="entry name" value="Metal_Ion_Import_ABC"/>
</dbReference>
<dbReference type="Pfam" id="PF00005">
    <property type="entry name" value="ABC_tran"/>
    <property type="match status" value="2"/>
</dbReference>
<dbReference type="InterPro" id="IPR027417">
    <property type="entry name" value="P-loop_NTPase"/>
</dbReference>
<dbReference type="PANTHER" id="PTHR42734">
    <property type="entry name" value="METAL TRANSPORT SYSTEM ATP-BINDING PROTEIN TM_0124-RELATED"/>
    <property type="match status" value="1"/>
</dbReference>
<dbReference type="Gene3D" id="3.40.50.300">
    <property type="entry name" value="P-loop containing nucleotide triphosphate hydrolases"/>
    <property type="match status" value="2"/>
</dbReference>
<evidence type="ECO:0000313" key="5">
    <source>
        <dbReference type="EMBL" id="WDE98740.1"/>
    </source>
</evidence>
<evidence type="ECO:0000256" key="1">
    <source>
        <dbReference type="ARBA" id="ARBA00022448"/>
    </source>
</evidence>